<protein>
    <submittedName>
        <fullName evidence="1">Uncharacterized protein</fullName>
    </submittedName>
</protein>
<sequence length="45" mass="5423">MDERKKEKRASNAADNFVLEQIKNQSNEFYQQYLSDLQEFAKGYF</sequence>
<dbReference type="Proteomes" id="UP001388366">
    <property type="component" value="Unassembled WGS sequence"/>
</dbReference>
<keyword evidence="2" id="KW-1185">Reference proteome</keyword>
<evidence type="ECO:0000313" key="2">
    <source>
        <dbReference type="Proteomes" id="UP001388366"/>
    </source>
</evidence>
<organism evidence="1 2">
    <name type="scientific">Pseudoalteromonas neustonica</name>
    <dbReference type="NCBI Taxonomy" id="1840331"/>
    <lineage>
        <taxon>Bacteria</taxon>
        <taxon>Pseudomonadati</taxon>
        <taxon>Pseudomonadota</taxon>
        <taxon>Gammaproteobacteria</taxon>
        <taxon>Alteromonadales</taxon>
        <taxon>Pseudoalteromonadaceae</taxon>
        <taxon>Pseudoalteromonas</taxon>
    </lineage>
</organism>
<reference evidence="1 2" key="1">
    <citation type="submission" date="2024-03" db="EMBL/GenBank/DDBJ databases">
        <title>Community enrichment and isolation of bacterial strains for fucoidan degradation.</title>
        <authorList>
            <person name="Sichert A."/>
        </authorList>
    </citation>
    <scope>NUCLEOTIDE SEQUENCE [LARGE SCALE GENOMIC DNA]</scope>
    <source>
        <strain evidence="1 2">AS81</strain>
    </source>
</reference>
<gene>
    <name evidence="1" type="ORF">WNY63_19235</name>
</gene>
<comment type="caution">
    <text evidence="1">The sequence shown here is derived from an EMBL/GenBank/DDBJ whole genome shotgun (WGS) entry which is preliminary data.</text>
</comment>
<evidence type="ECO:0000313" key="1">
    <source>
        <dbReference type="EMBL" id="MEM5552860.1"/>
    </source>
</evidence>
<name>A0ABU9U759_9GAMM</name>
<accession>A0ABU9U759</accession>
<dbReference type="RefSeq" id="WP_161803872.1">
    <property type="nucleotide sequence ID" value="NZ_JBBMQU010000053.1"/>
</dbReference>
<dbReference type="EMBL" id="JBBMQU010000053">
    <property type="protein sequence ID" value="MEM5552860.1"/>
    <property type="molecule type" value="Genomic_DNA"/>
</dbReference>
<proteinExistence type="predicted"/>